<evidence type="ECO:0000259" key="3">
    <source>
        <dbReference type="Pfam" id="PF07742"/>
    </source>
</evidence>
<name>A0A433DJ38_9FUNG</name>
<comment type="similarity">
    <text evidence="1">Belongs to the BTG family.</text>
</comment>
<gene>
    <name evidence="4" type="ORF">BC936DRAFT_137581</name>
</gene>
<sequence>PTITPILLFSQPPAAHLSTIAPTTIYSSIPRDFVLWIDPYTVSYRVGDHGNINTLFEDRSRGRITFRLDANSPAVTSIHEIVGIRSPTSPTLAVGLSARAAPYQYQQQQQSQHTEVPLFQFLAARAPVKITPPPSPEGKKGGGQLVMAN</sequence>
<dbReference type="Proteomes" id="UP000268093">
    <property type="component" value="Unassembled WGS sequence"/>
</dbReference>
<evidence type="ECO:0000313" key="4">
    <source>
        <dbReference type="EMBL" id="RUP50829.1"/>
    </source>
</evidence>
<feature type="non-terminal residue" evidence="4">
    <location>
        <position position="1"/>
    </location>
</feature>
<evidence type="ECO:0000313" key="5">
    <source>
        <dbReference type="Proteomes" id="UP000268093"/>
    </source>
</evidence>
<dbReference type="EMBL" id="RBNI01001164">
    <property type="protein sequence ID" value="RUP50829.1"/>
    <property type="molecule type" value="Genomic_DNA"/>
</dbReference>
<feature type="domain" description="Anti-proliferative protein" evidence="3">
    <location>
        <begin position="14"/>
        <end position="55"/>
    </location>
</feature>
<protein>
    <recommendedName>
        <fullName evidence="3">Anti-proliferative protein domain-containing protein</fullName>
    </recommendedName>
</protein>
<organism evidence="4 5">
    <name type="scientific">Jimgerdemannia flammicorona</name>
    <dbReference type="NCBI Taxonomy" id="994334"/>
    <lineage>
        <taxon>Eukaryota</taxon>
        <taxon>Fungi</taxon>
        <taxon>Fungi incertae sedis</taxon>
        <taxon>Mucoromycota</taxon>
        <taxon>Mucoromycotina</taxon>
        <taxon>Endogonomycetes</taxon>
        <taxon>Endogonales</taxon>
        <taxon>Endogonaceae</taxon>
        <taxon>Jimgerdemannia</taxon>
    </lineage>
</organism>
<comment type="caution">
    <text evidence="4">The sequence shown here is derived from an EMBL/GenBank/DDBJ whole genome shotgun (WGS) entry which is preliminary data.</text>
</comment>
<accession>A0A433DJ38</accession>
<feature type="region of interest" description="Disordered" evidence="2">
    <location>
        <begin position="130"/>
        <end position="149"/>
    </location>
</feature>
<dbReference type="OrthoDB" id="19928at2759"/>
<dbReference type="SUPFAM" id="SSF160696">
    <property type="entry name" value="BTG domain-like"/>
    <property type="match status" value="1"/>
</dbReference>
<reference evidence="4 5" key="1">
    <citation type="journal article" date="2018" name="New Phytol.">
        <title>Phylogenomics of Endogonaceae and evolution of mycorrhizas within Mucoromycota.</title>
        <authorList>
            <person name="Chang Y."/>
            <person name="Desiro A."/>
            <person name="Na H."/>
            <person name="Sandor L."/>
            <person name="Lipzen A."/>
            <person name="Clum A."/>
            <person name="Barry K."/>
            <person name="Grigoriev I.V."/>
            <person name="Martin F.M."/>
            <person name="Stajich J.E."/>
            <person name="Smith M.E."/>
            <person name="Bonito G."/>
            <person name="Spatafora J.W."/>
        </authorList>
    </citation>
    <scope>NUCLEOTIDE SEQUENCE [LARGE SCALE GENOMIC DNA]</scope>
    <source>
        <strain evidence="4 5">GMNB39</strain>
    </source>
</reference>
<dbReference type="AlphaFoldDB" id="A0A433DJ38"/>
<dbReference type="InterPro" id="IPR036054">
    <property type="entry name" value="BTG-like_sf"/>
</dbReference>
<feature type="non-terminal residue" evidence="4">
    <location>
        <position position="149"/>
    </location>
</feature>
<dbReference type="InterPro" id="IPR002087">
    <property type="entry name" value="Anti_prolifrtn"/>
</dbReference>
<keyword evidence="5" id="KW-1185">Reference proteome</keyword>
<evidence type="ECO:0000256" key="2">
    <source>
        <dbReference type="SAM" id="MobiDB-lite"/>
    </source>
</evidence>
<proteinExistence type="inferred from homology"/>
<evidence type="ECO:0000256" key="1">
    <source>
        <dbReference type="ARBA" id="ARBA00007989"/>
    </source>
</evidence>
<dbReference type="Gene3D" id="3.90.640.90">
    <property type="entry name" value="Anti-proliferative protein, N-terminal domain"/>
    <property type="match status" value="1"/>
</dbReference>
<dbReference type="Pfam" id="PF07742">
    <property type="entry name" value="BTG"/>
    <property type="match status" value="1"/>
</dbReference>